<dbReference type="RefSeq" id="WP_139043318.1">
    <property type="nucleotide sequence ID" value="NZ_CP092423.2"/>
</dbReference>
<reference evidence="3" key="2">
    <citation type="submission" date="2022-08" db="EMBL/GenBank/DDBJ databases">
        <title>Complete genome sequence of 14 non-tuberculosis mycobacteria type-strains.</title>
        <authorList>
            <person name="Igarashi Y."/>
            <person name="Osugi A."/>
            <person name="Mitarai S."/>
        </authorList>
    </citation>
    <scope>NUCLEOTIDE SEQUENCE</scope>
    <source>
        <strain evidence="3">ATCC 51985</strain>
    </source>
</reference>
<evidence type="ECO:0000313" key="5">
    <source>
        <dbReference type="Proteomes" id="UP001055171"/>
    </source>
</evidence>
<dbReference type="Proteomes" id="UP000199251">
    <property type="component" value="Unassembled WGS sequence"/>
</dbReference>
<evidence type="ECO:0000313" key="3">
    <source>
        <dbReference type="EMBL" id="ULP41030.1"/>
    </source>
</evidence>
<dbReference type="OrthoDB" id="4762627at2"/>
<evidence type="ECO:0000313" key="4">
    <source>
        <dbReference type="Proteomes" id="UP000199251"/>
    </source>
</evidence>
<accession>A0A0E4CPL0</accession>
<keyword evidence="5" id="KW-1185">Reference proteome</keyword>
<sequence>MTIARGFAATVVCAGLAVGSAGTAWADTPTMSGSYTETVTTPGGHSIDNSWTINSCGNGCLWIKAGLGASQATLVDGQWVMDTMSNVSCVGGGYTLYGTTTHTVWDPNTLTGTAAHTYITGACGNPPGYTQVDQISIKSAS</sequence>
<feature type="signal peptide" evidence="1">
    <location>
        <begin position="1"/>
        <end position="26"/>
    </location>
</feature>
<dbReference type="AlphaFoldDB" id="A0A0E4CPL0"/>
<keyword evidence="1" id="KW-0732">Signal</keyword>
<dbReference type="Proteomes" id="UP001055171">
    <property type="component" value="Chromosome"/>
</dbReference>
<protein>
    <recommendedName>
        <fullName evidence="6">Secreted protein</fullName>
    </recommendedName>
</protein>
<evidence type="ECO:0000313" key="2">
    <source>
        <dbReference type="EMBL" id="CQD18437.1"/>
    </source>
</evidence>
<dbReference type="EMBL" id="CTEE01000001">
    <property type="protein sequence ID" value="CQD18437.1"/>
    <property type="molecule type" value="Genomic_DNA"/>
</dbReference>
<organism evidence="2 4">
    <name type="scientific">Mycobacterium lentiflavum</name>
    <dbReference type="NCBI Taxonomy" id="141349"/>
    <lineage>
        <taxon>Bacteria</taxon>
        <taxon>Bacillati</taxon>
        <taxon>Actinomycetota</taxon>
        <taxon>Actinomycetes</taxon>
        <taxon>Mycobacteriales</taxon>
        <taxon>Mycobacteriaceae</taxon>
        <taxon>Mycobacterium</taxon>
        <taxon>Mycobacterium simiae complex</taxon>
    </lineage>
</organism>
<proteinExistence type="predicted"/>
<dbReference type="EMBL" id="CP092423">
    <property type="protein sequence ID" value="ULP41030.1"/>
    <property type="molecule type" value="Genomic_DNA"/>
</dbReference>
<evidence type="ECO:0000256" key="1">
    <source>
        <dbReference type="SAM" id="SignalP"/>
    </source>
</evidence>
<name>A0A0E4CPL0_MYCLN</name>
<gene>
    <name evidence="2" type="ORF">BN1232_04223</name>
    <name evidence="3" type="ORF">MJO58_19265</name>
</gene>
<feature type="chain" id="PRO_5002419432" description="Secreted protein" evidence="1">
    <location>
        <begin position="27"/>
        <end position="141"/>
    </location>
</feature>
<evidence type="ECO:0008006" key="6">
    <source>
        <dbReference type="Google" id="ProtNLM"/>
    </source>
</evidence>
<reference evidence="2 4" key="1">
    <citation type="submission" date="2015-03" db="EMBL/GenBank/DDBJ databases">
        <authorList>
            <person name="Urmite Genomes"/>
        </authorList>
    </citation>
    <scope>NUCLEOTIDE SEQUENCE [LARGE SCALE GENOMIC DNA]</scope>
    <source>
        <strain evidence="2 4">CSUR P1491</strain>
    </source>
</reference>